<organism evidence="1 2">
    <name type="scientific">Nitzschia inconspicua</name>
    <dbReference type="NCBI Taxonomy" id="303405"/>
    <lineage>
        <taxon>Eukaryota</taxon>
        <taxon>Sar</taxon>
        <taxon>Stramenopiles</taxon>
        <taxon>Ochrophyta</taxon>
        <taxon>Bacillariophyta</taxon>
        <taxon>Bacillariophyceae</taxon>
        <taxon>Bacillariophycidae</taxon>
        <taxon>Bacillariales</taxon>
        <taxon>Bacillariaceae</taxon>
        <taxon>Nitzschia</taxon>
    </lineage>
</organism>
<gene>
    <name evidence="1" type="ORF">IV203_026519</name>
</gene>
<protein>
    <submittedName>
        <fullName evidence="1">Uncharacterized protein</fullName>
    </submittedName>
</protein>
<reference evidence="1" key="2">
    <citation type="submission" date="2021-04" db="EMBL/GenBank/DDBJ databases">
        <authorList>
            <person name="Podell S."/>
        </authorList>
    </citation>
    <scope>NUCLEOTIDE SEQUENCE</scope>
    <source>
        <strain evidence="1">Hildebrandi</strain>
    </source>
</reference>
<dbReference type="EMBL" id="JAGRRH010000010">
    <property type="protein sequence ID" value="KAG7363159.1"/>
    <property type="molecule type" value="Genomic_DNA"/>
</dbReference>
<evidence type="ECO:0000313" key="2">
    <source>
        <dbReference type="Proteomes" id="UP000693970"/>
    </source>
</evidence>
<evidence type="ECO:0000313" key="1">
    <source>
        <dbReference type="EMBL" id="KAG7363159.1"/>
    </source>
</evidence>
<dbReference type="AlphaFoldDB" id="A0A9K3LJU7"/>
<comment type="caution">
    <text evidence="1">The sequence shown here is derived from an EMBL/GenBank/DDBJ whole genome shotgun (WGS) entry which is preliminary data.</text>
</comment>
<reference evidence="1" key="1">
    <citation type="journal article" date="2021" name="Sci. Rep.">
        <title>Diploid genomic architecture of Nitzschia inconspicua, an elite biomass production diatom.</title>
        <authorList>
            <person name="Oliver A."/>
            <person name="Podell S."/>
            <person name="Pinowska A."/>
            <person name="Traller J.C."/>
            <person name="Smith S.R."/>
            <person name="McClure R."/>
            <person name="Beliaev A."/>
            <person name="Bohutskyi P."/>
            <person name="Hill E.A."/>
            <person name="Rabines A."/>
            <person name="Zheng H."/>
            <person name="Allen L.Z."/>
            <person name="Kuo A."/>
            <person name="Grigoriev I.V."/>
            <person name="Allen A.E."/>
            <person name="Hazlebeck D."/>
            <person name="Allen E.E."/>
        </authorList>
    </citation>
    <scope>NUCLEOTIDE SEQUENCE</scope>
    <source>
        <strain evidence="1">Hildebrandi</strain>
    </source>
</reference>
<sequence length="304" mass="34842">MLLPLCRSPPETWVELPKSKYGIEYLLGEGINSSTQSSHRKEVARFLRSGTKRPTKASPFELMLQRLSNVTVRDGHNAGTALMYMREIFEPGDGEFDYVGDYVCASQLSQEQVERIRIMILPWKREAKLLSYLQQFGSDGSAQRSLFSVGSTVLGDFDSFNRHFLSLDDPREKFDELFGFSFAIKHHSEWIFQYENQRRRENMIGNLAKHWRNLVHWHSPQKLGLDAEFSYPALLDFLNKFKILCDSIETFGSPPISFVFNTIGKTKRVTFNLNEDDETVSTSLTHGSYCSTHLTDLAKPTFGS</sequence>
<dbReference type="OrthoDB" id="50605at2759"/>
<keyword evidence="2" id="KW-1185">Reference proteome</keyword>
<proteinExistence type="predicted"/>
<accession>A0A9K3LJU7</accession>
<name>A0A9K3LJU7_9STRA</name>
<dbReference type="Proteomes" id="UP000693970">
    <property type="component" value="Unassembled WGS sequence"/>
</dbReference>